<protein>
    <submittedName>
        <fullName evidence="2">22632_t:CDS:1</fullName>
    </submittedName>
</protein>
<evidence type="ECO:0000313" key="2">
    <source>
        <dbReference type="EMBL" id="CAG8507144.1"/>
    </source>
</evidence>
<organism evidence="2 3">
    <name type="scientific">Dentiscutata erythropus</name>
    <dbReference type="NCBI Taxonomy" id="1348616"/>
    <lineage>
        <taxon>Eukaryota</taxon>
        <taxon>Fungi</taxon>
        <taxon>Fungi incertae sedis</taxon>
        <taxon>Mucoromycota</taxon>
        <taxon>Glomeromycotina</taxon>
        <taxon>Glomeromycetes</taxon>
        <taxon>Diversisporales</taxon>
        <taxon>Gigasporaceae</taxon>
        <taxon>Dentiscutata</taxon>
    </lineage>
</organism>
<evidence type="ECO:0000313" key="3">
    <source>
        <dbReference type="Proteomes" id="UP000789405"/>
    </source>
</evidence>
<dbReference type="Proteomes" id="UP000789405">
    <property type="component" value="Unassembled WGS sequence"/>
</dbReference>
<accession>A0A9N8ZUH0</accession>
<keyword evidence="3" id="KW-1185">Reference proteome</keyword>
<reference evidence="2" key="1">
    <citation type="submission" date="2021-06" db="EMBL/GenBank/DDBJ databases">
        <authorList>
            <person name="Kallberg Y."/>
            <person name="Tangrot J."/>
            <person name="Rosling A."/>
        </authorList>
    </citation>
    <scope>NUCLEOTIDE SEQUENCE</scope>
    <source>
        <strain evidence="2">MA453B</strain>
    </source>
</reference>
<dbReference type="GO" id="GO:0003676">
    <property type="term" value="F:nucleic acid binding"/>
    <property type="evidence" value="ECO:0007669"/>
    <property type="project" value="InterPro"/>
</dbReference>
<dbReference type="OrthoDB" id="2444593at2759"/>
<dbReference type="Pfam" id="PF03184">
    <property type="entry name" value="DDE_1"/>
    <property type="match status" value="1"/>
</dbReference>
<dbReference type="InterPro" id="IPR004875">
    <property type="entry name" value="DDE_SF_endonuclease_dom"/>
</dbReference>
<dbReference type="AlphaFoldDB" id="A0A9N8ZUH0"/>
<evidence type="ECO:0000259" key="1">
    <source>
        <dbReference type="Pfam" id="PF03184"/>
    </source>
</evidence>
<gene>
    <name evidence="2" type="ORF">DERYTH_LOCUS3196</name>
</gene>
<comment type="caution">
    <text evidence="2">The sequence shown here is derived from an EMBL/GenBank/DDBJ whole genome shotgun (WGS) entry which is preliminary data.</text>
</comment>
<name>A0A9N8ZUH0_9GLOM</name>
<sequence length="181" mass="21273">MVQNKAVLLAKSPKYILHHPNINNFKWSNKWLDGFLQCHNFSIHCKTTVAQKLPSELEAQWQEFLNFVQYRYDKRNKTISIKTCGYEKSCFTVVLTCLADGTKLPPMIIFKLKNVPQLEFPSGVVIRANESGWMNEMQMSFWIDKIWQNHTPSSENPRSLLIRTMYDEWILQEIRELTESG</sequence>
<feature type="domain" description="DDE-1" evidence="1">
    <location>
        <begin position="91"/>
        <end position="162"/>
    </location>
</feature>
<dbReference type="EMBL" id="CAJVPY010001099">
    <property type="protein sequence ID" value="CAG8507144.1"/>
    <property type="molecule type" value="Genomic_DNA"/>
</dbReference>
<proteinExistence type="predicted"/>